<dbReference type="OrthoDB" id="9794935at2"/>
<evidence type="ECO:0000313" key="1">
    <source>
        <dbReference type="EMBL" id="SHM62971.1"/>
    </source>
</evidence>
<accession>A0A1M7KCL9</accession>
<dbReference type="InterPro" id="IPR024747">
    <property type="entry name" value="Pyridox_Oxase-rel"/>
</dbReference>
<dbReference type="AlphaFoldDB" id="A0A1M7KCL9"/>
<dbReference type="SUPFAM" id="SSF50475">
    <property type="entry name" value="FMN-binding split barrel"/>
    <property type="match status" value="1"/>
</dbReference>
<gene>
    <name evidence="1" type="ORF">SAMN05444266_109251</name>
</gene>
<sequence>MLGNLLPEQIEDILTRHVTGRIGCTDGQQPYIVPVSYAYNGTYLVAHSKPGLKIDIMRKNAAVCFEVDEIDDLVNWRSVLVRGRYQEVTDPREKYYLMKFLVGHLQQYHASELAVLNEMSKGLDIQGEAPPIIRPIVFKITVIEKTGRYEKGMTGHGMAES</sequence>
<dbReference type="RefSeq" id="WP_073085766.1">
    <property type="nucleotide sequence ID" value="NZ_FRBL01000009.1"/>
</dbReference>
<evidence type="ECO:0008006" key="3">
    <source>
        <dbReference type="Google" id="ProtNLM"/>
    </source>
</evidence>
<dbReference type="PANTHER" id="PTHR34071">
    <property type="entry name" value="5-NITROIMIDAZOLE ANTIBIOTICS RESISTANCE PROTEIN, NIMA-FAMILY-RELATED PROTEIN-RELATED"/>
    <property type="match status" value="1"/>
</dbReference>
<proteinExistence type="predicted"/>
<dbReference type="EMBL" id="FRBL01000009">
    <property type="protein sequence ID" value="SHM62971.1"/>
    <property type="molecule type" value="Genomic_DNA"/>
</dbReference>
<dbReference type="Gene3D" id="2.30.110.10">
    <property type="entry name" value="Electron Transport, Fmn-binding Protein, Chain A"/>
    <property type="match status" value="1"/>
</dbReference>
<name>A0A1M7KCL9_9BACT</name>
<reference evidence="1 2" key="1">
    <citation type="submission" date="2016-11" db="EMBL/GenBank/DDBJ databases">
        <authorList>
            <person name="Jaros S."/>
            <person name="Januszkiewicz K."/>
            <person name="Wedrychowicz H."/>
        </authorList>
    </citation>
    <scope>NUCLEOTIDE SEQUENCE [LARGE SCALE GENOMIC DNA]</scope>
    <source>
        <strain evidence="1 2">DSM 27406</strain>
    </source>
</reference>
<dbReference type="PANTHER" id="PTHR34071:SF2">
    <property type="entry name" value="FLAVIN-NUCLEOTIDE-BINDING PROTEIN"/>
    <property type="match status" value="1"/>
</dbReference>
<evidence type="ECO:0000313" key="2">
    <source>
        <dbReference type="Proteomes" id="UP000184420"/>
    </source>
</evidence>
<dbReference type="Proteomes" id="UP000184420">
    <property type="component" value="Unassembled WGS sequence"/>
</dbReference>
<protein>
    <recommendedName>
        <fullName evidence="3">Nitroimidazol reductase NimA, pyridoxamine 5'-phosphate oxidase superfamily</fullName>
    </recommendedName>
</protein>
<organism evidence="1 2">
    <name type="scientific">Chitinophaga jiangningensis</name>
    <dbReference type="NCBI Taxonomy" id="1419482"/>
    <lineage>
        <taxon>Bacteria</taxon>
        <taxon>Pseudomonadati</taxon>
        <taxon>Bacteroidota</taxon>
        <taxon>Chitinophagia</taxon>
        <taxon>Chitinophagales</taxon>
        <taxon>Chitinophagaceae</taxon>
        <taxon>Chitinophaga</taxon>
    </lineage>
</organism>
<keyword evidence="2" id="KW-1185">Reference proteome</keyword>
<dbReference type="Pfam" id="PF12900">
    <property type="entry name" value="Pyridox_ox_2"/>
    <property type="match status" value="1"/>
</dbReference>
<dbReference type="STRING" id="1419482.SAMN05444266_109251"/>
<dbReference type="InterPro" id="IPR012349">
    <property type="entry name" value="Split_barrel_FMN-bd"/>
</dbReference>